<organism evidence="3 4">
    <name type="scientific">Necator americanus</name>
    <name type="common">Human hookworm</name>
    <dbReference type="NCBI Taxonomy" id="51031"/>
    <lineage>
        <taxon>Eukaryota</taxon>
        <taxon>Metazoa</taxon>
        <taxon>Ecdysozoa</taxon>
        <taxon>Nematoda</taxon>
        <taxon>Chromadorea</taxon>
        <taxon>Rhabditida</taxon>
        <taxon>Rhabditina</taxon>
        <taxon>Rhabditomorpha</taxon>
        <taxon>Strongyloidea</taxon>
        <taxon>Ancylostomatidae</taxon>
        <taxon>Bunostominae</taxon>
        <taxon>Necator</taxon>
    </lineage>
</organism>
<evidence type="ECO:0000259" key="2">
    <source>
        <dbReference type="Pfam" id="PF20974"/>
    </source>
</evidence>
<accession>W2TJL7</accession>
<dbReference type="InterPro" id="IPR011035">
    <property type="entry name" value="Ribosomal_bL25/Gln-tRNA_synth"/>
</dbReference>
<evidence type="ECO:0000256" key="1">
    <source>
        <dbReference type="ARBA" id="ARBA00022917"/>
    </source>
</evidence>
<dbReference type="InterPro" id="IPR020056">
    <property type="entry name" value="Rbsml_bL25/Gln-tRNA_synth_N"/>
</dbReference>
<gene>
    <name evidence="3" type="ORF">NECAME_02089</name>
</gene>
<evidence type="ECO:0000313" key="4">
    <source>
        <dbReference type="Proteomes" id="UP000053676"/>
    </source>
</evidence>
<dbReference type="GO" id="GO:0006412">
    <property type="term" value="P:translation"/>
    <property type="evidence" value="ECO:0007669"/>
    <property type="project" value="UniProtKB-KW"/>
</dbReference>
<sequence>MRYIAVCVFVPLCGREAAEKDAAFERRRRPLDAAPAKRDSLTVLYNVLIDKSITNSKVYDRYQFERVGYFSVDPDTVPGKVMSVAATGYRACEREPRGFLCVMKHQPEANKIMLAPPLGADICLAHE</sequence>
<reference evidence="4" key="1">
    <citation type="journal article" date="2014" name="Nat. Genet.">
        <title>Genome of the human hookworm Necator americanus.</title>
        <authorList>
            <person name="Tang Y.T."/>
            <person name="Gao X."/>
            <person name="Rosa B.A."/>
            <person name="Abubucker S."/>
            <person name="Hallsworth-Pepin K."/>
            <person name="Martin J."/>
            <person name="Tyagi R."/>
            <person name="Heizer E."/>
            <person name="Zhang X."/>
            <person name="Bhonagiri-Palsikar V."/>
            <person name="Minx P."/>
            <person name="Warren W.C."/>
            <person name="Wang Q."/>
            <person name="Zhan B."/>
            <person name="Hotez P.J."/>
            <person name="Sternberg P.W."/>
            <person name="Dougall A."/>
            <person name="Gaze S.T."/>
            <person name="Mulvenna J."/>
            <person name="Sotillo J."/>
            <person name="Ranganathan S."/>
            <person name="Rabelo E.M."/>
            <person name="Wilson R.K."/>
            <person name="Felgner P.L."/>
            <person name="Bethony J."/>
            <person name="Hawdon J.M."/>
            <person name="Gasser R.B."/>
            <person name="Loukas A."/>
            <person name="Mitreva M."/>
        </authorList>
    </citation>
    <scope>NUCLEOTIDE SEQUENCE [LARGE SCALE GENOMIC DNA]</scope>
</reference>
<dbReference type="SUPFAM" id="SSF50715">
    <property type="entry name" value="Ribosomal protein L25-like"/>
    <property type="match status" value="1"/>
</dbReference>
<feature type="domain" description="tRNA synthetases class I (E and Q) anti-codon binding" evidence="2">
    <location>
        <begin position="36"/>
        <end position="73"/>
    </location>
</feature>
<dbReference type="KEGG" id="nai:NECAME_02089"/>
<name>W2TJL7_NECAM</name>
<dbReference type="Pfam" id="PF20974">
    <property type="entry name" value="tRNA-synt_1c_C2"/>
    <property type="match status" value="1"/>
</dbReference>
<dbReference type="OrthoDB" id="10250478at2759"/>
<dbReference type="InterPro" id="IPR049437">
    <property type="entry name" value="tRNA-synt_1c_C2"/>
</dbReference>
<dbReference type="STRING" id="51031.W2TJL7"/>
<dbReference type="EMBL" id="KI658624">
    <property type="protein sequence ID" value="ETN81799.1"/>
    <property type="molecule type" value="Genomic_DNA"/>
</dbReference>
<keyword evidence="1" id="KW-0648">Protein biosynthesis</keyword>
<dbReference type="AlphaFoldDB" id="W2TJL7"/>
<proteinExistence type="predicted"/>
<dbReference type="Proteomes" id="UP000053676">
    <property type="component" value="Unassembled WGS sequence"/>
</dbReference>
<dbReference type="Gene3D" id="2.40.240.10">
    <property type="entry name" value="Ribosomal Protein L25, Chain P"/>
    <property type="match status" value="1"/>
</dbReference>
<keyword evidence="4" id="KW-1185">Reference proteome</keyword>
<evidence type="ECO:0000313" key="3">
    <source>
        <dbReference type="EMBL" id="ETN81799.1"/>
    </source>
</evidence>
<protein>
    <recommendedName>
        <fullName evidence="2">tRNA synthetases class I (E and Q) anti-codon binding domain-containing protein</fullName>
    </recommendedName>
</protein>